<gene>
    <name evidence="2" type="ORF">E4100_08265</name>
</gene>
<protein>
    <submittedName>
        <fullName evidence="2">N-acetyltransferase</fullName>
    </submittedName>
</protein>
<keyword evidence="2" id="KW-0808">Transferase</keyword>
<dbReference type="Proteomes" id="UP000298381">
    <property type="component" value="Unassembled WGS sequence"/>
</dbReference>
<reference evidence="2 3" key="1">
    <citation type="submission" date="2019-03" db="EMBL/GenBank/DDBJ databases">
        <title>Draft genome sequence data and analysis of a Fermenting Bacterium, Soehngenia longevitae strain 1933PT, isolated from petroleum reservoir in Azerbaijan.</title>
        <authorList>
            <person name="Grouzdev D.S."/>
            <person name="Bidzhieva S.K."/>
            <person name="Sokolova D.S."/>
            <person name="Tourova T.P."/>
            <person name="Poltaraus A.B."/>
            <person name="Nazina T.N."/>
        </authorList>
    </citation>
    <scope>NUCLEOTIDE SEQUENCE [LARGE SCALE GENOMIC DNA]</scope>
    <source>
        <strain evidence="2 3">1933P</strain>
    </source>
</reference>
<proteinExistence type="predicted"/>
<dbReference type="AlphaFoldDB" id="A0A4Z0D2C7"/>
<dbReference type="SUPFAM" id="SSF55729">
    <property type="entry name" value="Acyl-CoA N-acyltransferases (Nat)"/>
    <property type="match status" value="1"/>
</dbReference>
<name>A0A4Z0D2C7_9FIRM</name>
<feature type="domain" description="N-acetyltransferase" evidence="1">
    <location>
        <begin position="8"/>
        <end position="166"/>
    </location>
</feature>
<dbReference type="PANTHER" id="PTHR43415">
    <property type="entry name" value="SPERMIDINE N(1)-ACETYLTRANSFERASE"/>
    <property type="match status" value="1"/>
</dbReference>
<dbReference type="RefSeq" id="WP_135271576.1">
    <property type="nucleotide sequence ID" value="NZ_SRIB01000012.1"/>
</dbReference>
<accession>A0A4Z0D2C7</accession>
<dbReference type="Pfam" id="PF13302">
    <property type="entry name" value="Acetyltransf_3"/>
    <property type="match status" value="1"/>
</dbReference>
<sequence length="206" mass="24871">MKLKGKRITIEDLKLEDVYEMVNWGKHENVLLADYNFPFRTDSDIKKWYNIKTKPLRNHYYSVRNENGILIGYFGIKDKKYIFRSAYLGIVFDPNFLDMGYGTETFMTFLPYYFGKMKMLTLYLEVAEFNDRAYHLYQKIGFQKIAYYLDVFPEQSLDIRNPYFVEKRDAFVIEDGIIYQQIFRMKLTRHKFFSLFKDGEKDGFYA</sequence>
<dbReference type="Gene3D" id="3.40.630.30">
    <property type="match status" value="1"/>
</dbReference>
<dbReference type="PROSITE" id="PS51186">
    <property type="entry name" value="GNAT"/>
    <property type="match status" value="1"/>
</dbReference>
<dbReference type="PANTHER" id="PTHR43415:SF3">
    <property type="entry name" value="GNAT-FAMILY ACETYLTRANSFERASE"/>
    <property type="match status" value="1"/>
</dbReference>
<dbReference type="InterPro" id="IPR000182">
    <property type="entry name" value="GNAT_dom"/>
</dbReference>
<organism evidence="2 3">
    <name type="scientific">Soehngenia longivitae</name>
    <dbReference type="NCBI Taxonomy" id="2562294"/>
    <lineage>
        <taxon>Bacteria</taxon>
        <taxon>Bacillati</taxon>
        <taxon>Bacillota</taxon>
        <taxon>Tissierellia</taxon>
        <taxon>Tissierellales</taxon>
        <taxon>Tissierellaceae</taxon>
        <taxon>Soehngenia</taxon>
    </lineage>
</organism>
<evidence type="ECO:0000313" key="2">
    <source>
        <dbReference type="EMBL" id="TFZ39478.1"/>
    </source>
</evidence>
<dbReference type="EMBL" id="SRIB01000012">
    <property type="protein sequence ID" value="TFZ39478.1"/>
    <property type="molecule type" value="Genomic_DNA"/>
</dbReference>
<evidence type="ECO:0000259" key="1">
    <source>
        <dbReference type="PROSITE" id="PS51186"/>
    </source>
</evidence>
<dbReference type="GO" id="GO:0016747">
    <property type="term" value="F:acyltransferase activity, transferring groups other than amino-acyl groups"/>
    <property type="evidence" value="ECO:0007669"/>
    <property type="project" value="InterPro"/>
</dbReference>
<keyword evidence="3" id="KW-1185">Reference proteome</keyword>
<evidence type="ECO:0000313" key="3">
    <source>
        <dbReference type="Proteomes" id="UP000298381"/>
    </source>
</evidence>
<dbReference type="InterPro" id="IPR016181">
    <property type="entry name" value="Acyl_CoA_acyltransferase"/>
</dbReference>
<comment type="caution">
    <text evidence="2">The sequence shown here is derived from an EMBL/GenBank/DDBJ whole genome shotgun (WGS) entry which is preliminary data.</text>
</comment>
<dbReference type="OrthoDB" id="9795206at2"/>